<organism evidence="7 8">
    <name type="scientific">Gemmatirosa kalamazoonensis</name>
    <dbReference type="NCBI Taxonomy" id="861299"/>
    <lineage>
        <taxon>Bacteria</taxon>
        <taxon>Pseudomonadati</taxon>
        <taxon>Gemmatimonadota</taxon>
        <taxon>Gemmatimonadia</taxon>
        <taxon>Gemmatimonadales</taxon>
        <taxon>Gemmatimonadaceae</taxon>
        <taxon>Gemmatirosa</taxon>
    </lineage>
</organism>
<dbReference type="InParanoid" id="W0RP11"/>
<dbReference type="GO" id="GO:0016020">
    <property type="term" value="C:membrane"/>
    <property type="evidence" value="ECO:0007669"/>
    <property type="project" value="UniProtKB-SubCell"/>
</dbReference>
<dbReference type="AlphaFoldDB" id="W0RP11"/>
<feature type="transmembrane region" description="Helical" evidence="5">
    <location>
        <begin position="169"/>
        <end position="190"/>
    </location>
</feature>
<name>W0RP11_9BACT</name>
<evidence type="ECO:0000313" key="7">
    <source>
        <dbReference type="EMBL" id="AHG91183.1"/>
    </source>
</evidence>
<evidence type="ECO:0000256" key="3">
    <source>
        <dbReference type="ARBA" id="ARBA00022989"/>
    </source>
</evidence>
<reference evidence="7 8" key="1">
    <citation type="journal article" date="2014" name="Genome Announc.">
        <title>Genome Sequence and Methylome of Soil Bacterium Gemmatirosa kalamazoonensis KBS708T, a Member of the Rarely Cultivated Gemmatimonadetes Phylum.</title>
        <authorList>
            <person name="Debruyn J.M."/>
            <person name="Radosevich M."/>
            <person name="Wommack K.E."/>
            <person name="Polson S.W."/>
            <person name="Hauser L.J."/>
            <person name="Fawaz M.N."/>
            <person name="Korlach J."/>
            <person name="Tsai Y.C."/>
        </authorList>
    </citation>
    <scope>NUCLEOTIDE SEQUENCE [LARGE SCALE GENOMIC DNA]</scope>
    <source>
        <strain evidence="7 8">KBS708</strain>
    </source>
</reference>
<dbReference type="FunCoup" id="W0RP11">
    <property type="interactions" value="8"/>
</dbReference>
<feature type="transmembrane region" description="Helical" evidence="5">
    <location>
        <begin position="100"/>
        <end position="124"/>
    </location>
</feature>
<gene>
    <name evidence="7" type="ORF">J421_3646</name>
</gene>
<dbReference type="Proteomes" id="UP000019151">
    <property type="component" value="Chromosome"/>
</dbReference>
<feature type="transmembrane region" description="Helical" evidence="5">
    <location>
        <begin position="220"/>
        <end position="240"/>
    </location>
</feature>
<dbReference type="HOGENOM" id="CLU_1132321_0_0_0"/>
<evidence type="ECO:0000313" key="8">
    <source>
        <dbReference type="Proteomes" id="UP000019151"/>
    </source>
</evidence>
<evidence type="ECO:0000256" key="2">
    <source>
        <dbReference type="ARBA" id="ARBA00022692"/>
    </source>
</evidence>
<feature type="transmembrane region" description="Helical" evidence="5">
    <location>
        <begin position="136"/>
        <end position="157"/>
    </location>
</feature>
<feature type="transmembrane region" description="Helical" evidence="5">
    <location>
        <begin position="196"/>
        <end position="213"/>
    </location>
</feature>
<sequence>MTAPAATATKSPSVLEDIVDVFYQPAAVFERRRNAGFGLALLLYAILSAVMLYAARPVMRPVFERQMDQAIEKINANPNISADQKESIGNRMRGAIDSPFALIVPIILIPLTLFITALVLWLVGKAFGSSASYSQAAMVTTFASFPRLLLGAIVTGFSLATGREVGTQFGLTLSPAAMLGADASPVYAALLSRLDVGTLWTTALLGIGIAIVGRVSRTQGYMTAAVVWLLGGAFIVLSALRQMAG</sequence>
<feature type="domain" description="Yip1" evidence="6">
    <location>
        <begin position="20"/>
        <end position="237"/>
    </location>
</feature>
<dbReference type="OrthoDB" id="114902at2"/>
<feature type="transmembrane region" description="Helical" evidence="5">
    <location>
        <begin position="35"/>
        <end position="55"/>
    </location>
</feature>
<keyword evidence="3 5" id="KW-1133">Transmembrane helix</keyword>
<keyword evidence="4 5" id="KW-0472">Membrane</keyword>
<dbReference type="KEGG" id="gba:J421_3646"/>
<proteinExistence type="predicted"/>
<dbReference type="Pfam" id="PF04893">
    <property type="entry name" value="Yip1"/>
    <property type="match status" value="1"/>
</dbReference>
<evidence type="ECO:0000256" key="4">
    <source>
        <dbReference type="ARBA" id="ARBA00023136"/>
    </source>
</evidence>
<keyword evidence="2 5" id="KW-0812">Transmembrane</keyword>
<comment type="subcellular location">
    <subcellularLocation>
        <location evidence="1">Membrane</location>
        <topology evidence="1">Multi-pass membrane protein</topology>
    </subcellularLocation>
</comment>
<evidence type="ECO:0000256" key="5">
    <source>
        <dbReference type="SAM" id="Phobius"/>
    </source>
</evidence>
<dbReference type="RefSeq" id="WP_025412638.1">
    <property type="nucleotide sequence ID" value="NZ_CP007128.1"/>
</dbReference>
<dbReference type="InterPro" id="IPR006977">
    <property type="entry name" value="Yip1_dom"/>
</dbReference>
<accession>W0RP11</accession>
<evidence type="ECO:0000256" key="1">
    <source>
        <dbReference type="ARBA" id="ARBA00004141"/>
    </source>
</evidence>
<dbReference type="EMBL" id="CP007128">
    <property type="protein sequence ID" value="AHG91183.1"/>
    <property type="molecule type" value="Genomic_DNA"/>
</dbReference>
<keyword evidence="8" id="KW-1185">Reference proteome</keyword>
<evidence type="ECO:0000259" key="6">
    <source>
        <dbReference type="Pfam" id="PF04893"/>
    </source>
</evidence>
<protein>
    <submittedName>
        <fullName evidence="7">Yip1 domain-containing protein</fullName>
    </submittedName>
</protein>
<dbReference type="eggNOG" id="ENOG5033G46">
    <property type="taxonomic scope" value="Bacteria"/>
</dbReference>